<keyword evidence="1" id="KW-0472">Membrane</keyword>
<accession>A0ABS5PQM1</accession>
<protein>
    <recommendedName>
        <fullName evidence="4">Cache domain-containing protein</fullName>
    </recommendedName>
</protein>
<dbReference type="Proteomes" id="UP000746471">
    <property type="component" value="Unassembled WGS sequence"/>
</dbReference>
<keyword evidence="3" id="KW-1185">Reference proteome</keyword>
<reference evidence="2 3" key="1">
    <citation type="submission" date="2021-05" db="EMBL/GenBank/DDBJ databases">
        <title>Fusibacter ferrireducens sp. nov., an anaerobic, sulfur- and Fe-reducing bacterium isolated from the mangrove sediment.</title>
        <authorList>
            <person name="Qiu D."/>
        </authorList>
    </citation>
    <scope>NUCLEOTIDE SEQUENCE [LARGE SCALE GENOMIC DNA]</scope>
    <source>
        <strain evidence="2 3">DSM 12116</strain>
    </source>
</reference>
<evidence type="ECO:0000313" key="3">
    <source>
        <dbReference type="Proteomes" id="UP000746471"/>
    </source>
</evidence>
<sequence length="624" mass="72477">MKRIKRNVIIISIYSIVFSLLLYNVSQLGYNGNLKKEEVAFMNILNALNERIEAAKMTQNILTTSCENVKENQLMHYNDKLPHYANLSYYQYEELISPYAKANLSISRINWLMTLYDSEGQKVISDPNNLIEHIVIGSRYGKPGTLDSGVIAIEINLKGLVADVAKEASVGSAGMIVSNPQGEILYFENYQNALKPNIAELFPKGHEIASSSEQISIKKVIFQGTAFLVFQRELKESELVLTCIVPWIDVFYQWQIYTIFMGLLMILFMIILYHYIKNDSINKEIKDVLRIADRYIDDNSIEGLAENMRYKDNMAAFFEIELLPIVEVLRILNTFNDEMYEKHKQQLGAYLSQKSEMLYAHTIGEINYDRAWLKKFEITEITAMLFDVMTAVGNYYNKEVVLEDVDVVPQTIYSYPNAIWVVVMSLFEHLIHYQNQFIIRFKMRGELVFTFKTNGVLQYDDSKIERIRSVIHDKYNATLSKYDETLHLEWPFIKYNHLPMQMADRFDEMTLSGYKLSYASERILRLIGEQLHFEFVPYSVDSGEHHLILVEAEKMYQLADAEIEMLKQLPNVVLIYMGQHHDHWLWSEKINAVGILSLPLTVEKVRKLLNTLMNTLNTSQKSSE</sequence>
<gene>
    <name evidence="2" type="ORF">KHM83_11805</name>
</gene>
<evidence type="ECO:0008006" key="4">
    <source>
        <dbReference type="Google" id="ProtNLM"/>
    </source>
</evidence>
<feature type="transmembrane region" description="Helical" evidence="1">
    <location>
        <begin position="7"/>
        <end position="25"/>
    </location>
</feature>
<feature type="transmembrane region" description="Helical" evidence="1">
    <location>
        <begin position="254"/>
        <end position="276"/>
    </location>
</feature>
<evidence type="ECO:0000313" key="2">
    <source>
        <dbReference type="EMBL" id="MBS7527366.1"/>
    </source>
</evidence>
<organism evidence="2 3">
    <name type="scientific">Fusibacter paucivorans</name>
    <dbReference type="NCBI Taxonomy" id="76009"/>
    <lineage>
        <taxon>Bacteria</taxon>
        <taxon>Bacillati</taxon>
        <taxon>Bacillota</taxon>
        <taxon>Clostridia</taxon>
        <taxon>Eubacteriales</taxon>
        <taxon>Eubacteriales Family XII. Incertae Sedis</taxon>
        <taxon>Fusibacter</taxon>
    </lineage>
</organism>
<dbReference type="EMBL" id="JAHBCL010000019">
    <property type="protein sequence ID" value="MBS7527366.1"/>
    <property type="molecule type" value="Genomic_DNA"/>
</dbReference>
<evidence type="ECO:0000256" key="1">
    <source>
        <dbReference type="SAM" id="Phobius"/>
    </source>
</evidence>
<keyword evidence="1" id="KW-0812">Transmembrane</keyword>
<dbReference type="RefSeq" id="WP_213237227.1">
    <property type="nucleotide sequence ID" value="NZ_JAHBCL010000019.1"/>
</dbReference>
<proteinExistence type="predicted"/>
<comment type="caution">
    <text evidence="2">The sequence shown here is derived from an EMBL/GenBank/DDBJ whole genome shotgun (WGS) entry which is preliminary data.</text>
</comment>
<keyword evidence="1" id="KW-1133">Transmembrane helix</keyword>
<name>A0ABS5PQM1_9FIRM</name>